<proteinExistence type="inferred from homology"/>
<dbReference type="Pfam" id="PF01432">
    <property type="entry name" value="Peptidase_M3"/>
    <property type="match status" value="1"/>
</dbReference>
<keyword evidence="4 6" id="KW-0862">Zinc</keyword>
<dbReference type="SUPFAM" id="SSF55486">
    <property type="entry name" value="Metalloproteases ('zincins'), catalytic domain"/>
    <property type="match status" value="1"/>
</dbReference>
<keyword evidence="2 6" id="KW-0479">Metal-binding</keyword>
<evidence type="ECO:0000259" key="7">
    <source>
        <dbReference type="Pfam" id="PF01432"/>
    </source>
</evidence>
<dbReference type="Proteomes" id="UP000233387">
    <property type="component" value="Unassembled WGS sequence"/>
</dbReference>
<organism evidence="8 9">
    <name type="scientific">Raineya orbicola</name>
    <dbReference type="NCBI Taxonomy" id="2016530"/>
    <lineage>
        <taxon>Bacteria</taxon>
        <taxon>Pseudomonadati</taxon>
        <taxon>Bacteroidota</taxon>
        <taxon>Cytophagia</taxon>
        <taxon>Cytophagales</taxon>
        <taxon>Raineyaceae</taxon>
        <taxon>Raineya</taxon>
    </lineage>
</organism>
<evidence type="ECO:0000256" key="1">
    <source>
        <dbReference type="ARBA" id="ARBA00022670"/>
    </source>
</evidence>
<dbReference type="GO" id="GO:0046872">
    <property type="term" value="F:metal ion binding"/>
    <property type="evidence" value="ECO:0007669"/>
    <property type="project" value="UniProtKB-UniRule"/>
</dbReference>
<evidence type="ECO:0000313" key="8">
    <source>
        <dbReference type="EMBL" id="PKQ68249.1"/>
    </source>
</evidence>
<dbReference type="CDD" id="cd09606">
    <property type="entry name" value="M3B_PepF"/>
    <property type="match status" value="1"/>
</dbReference>
<comment type="cofactor">
    <cofactor evidence="6">
        <name>Zn(2+)</name>
        <dbReference type="ChEBI" id="CHEBI:29105"/>
    </cofactor>
    <text evidence="6">Binds 1 zinc ion.</text>
</comment>
<accession>A0A2N3ID79</accession>
<dbReference type="NCBIfam" id="TIGR02289">
    <property type="entry name" value="M3_not_pepF"/>
    <property type="match status" value="1"/>
</dbReference>
<dbReference type="PANTHER" id="PTHR11804">
    <property type="entry name" value="PROTEASE M3 THIMET OLIGOPEPTIDASE-RELATED"/>
    <property type="match status" value="1"/>
</dbReference>
<comment type="similarity">
    <text evidence="6">Belongs to the peptidase M3 family.</text>
</comment>
<name>A0A2N3ID79_9BACT</name>
<keyword evidence="3 6" id="KW-0378">Hydrolase</keyword>
<dbReference type="InterPro" id="IPR001567">
    <property type="entry name" value="Pept_M3A_M3B_dom"/>
</dbReference>
<dbReference type="PANTHER" id="PTHR11804:SF48">
    <property type="entry name" value="PUTATIVE-RELATED"/>
    <property type="match status" value="1"/>
</dbReference>
<evidence type="ECO:0000256" key="3">
    <source>
        <dbReference type="ARBA" id="ARBA00022801"/>
    </source>
</evidence>
<dbReference type="RefSeq" id="WP_101358990.1">
    <property type="nucleotide sequence ID" value="NZ_NKXO01000026.1"/>
</dbReference>
<dbReference type="Gene3D" id="1.10.1370.30">
    <property type="match status" value="1"/>
</dbReference>
<dbReference type="GO" id="GO:0004222">
    <property type="term" value="F:metalloendopeptidase activity"/>
    <property type="evidence" value="ECO:0007669"/>
    <property type="project" value="InterPro"/>
</dbReference>
<evidence type="ECO:0000256" key="6">
    <source>
        <dbReference type="RuleBase" id="RU003435"/>
    </source>
</evidence>
<feature type="domain" description="Peptidase M3A/M3B catalytic" evidence="7">
    <location>
        <begin position="170"/>
        <end position="555"/>
    </location>
</feature>
<evidence type="ECO:0000313" key="9">
    <source>
        <dbReference type="Proteomes" id="UP000233387"/>
    </source>
</evidence>
<dbReference type="EMBL" id="NKXO01000026">
    <property type="protein sequence ID" value="PKQ68249.1"/>
    <property type="molecule type" value="Genomic_DNA"/>
</dbReference>
<evidence type="ECO:0000256" key="5">
    <source>
        <dbReference type="ARBA" id="ARBA00023049"/>
    </source>
</evidence>
<evidence type="ECO:0000256" key="4">
    <source>
        <dbReference type="ARBA" id="ARBA00022833"/>
    </source>
</evidence>
<gene>
    <name evidence="8" type="ORF">Rain11_1717</name>
</gene>
<dbReference type="GO" id="GO:0006518">
    <property type="term" value="P:peptide metabolic process"/>
    <property type="evidence" value="ECO:0007669"/>
    <property type="project" value="TreeGrafter"/>
</dbReference>
<comment type="caution">
    <text evidence="8">The sequence shown here is derived from an EMBL/GenBank/DDBJ whole genome shotgun (WGS) entry which is preliminary data.</text>
</comment>
<protein>
    <submittedName>
        <fullName evidence="8">Oligoendopeptidase, M3 family</fullName>
    </submittedName>
</protein>
<dbReference type="AlphaFoldDB" id="A0A2N3ID79"/>
<dbReference type="GO" id="GO:0006508">
    <property type="term" value="P:proteolysis"/>
    <property type="evidence" value="ECO:0007669"/>
    <property type="project" value="UniProtKB-KW"/>
</dbReference>
<keyword evidence="1 6" id="KW-0645">Protease</keyword>
<dbReference type="InterPro" id="IPR011976">
    <property type="entry name" value="Pept_M3B_oligopep-rel"/>
</dbReference>
<dbReference type="OrthoDB" id="9762795at2"/>
<sequence length="567" mass="66745">MLKKRNFLPENFQVQSWETILPFYQNLLERKVTSVYDLRQWFRDRSELESMLSEDLAWRYIRMTCNTADEALAQSFNDFVSRIQPHATEYTHKLNEKCLQSPFLDELQNLEPAFRITIRSLRKQAEIFRQENIPLLTELQIKEREYGAIAGAMTITWENEELTLQQASNLLDEQDRNIRENAYRAIQNRRLSDKDKLDHLLSELIRLRHQVAVNAGFKNFRDYAFASLGRFDYTPQDCFAFHEAIKKEVMPLVNEIFERRKKIMRLDSLRPWDLQADANGLPPLKVFETTDELTEKTIACLDKLDPFLGNCLRRMKEMGHLDLASRKNKAPGGYNYPLAETGYPFIFMNATSNLRDLTTLLHESGHAVHSVLCKDLEINAFKDPTAEVAELASMSMELITLPFWDIFFKNEQELKRAKKEHLEDILSVLPWIACVDKFQHWLYENPEHTIEQRKEAWVSIYNEFSPQIVDWQGLEHFKAYHWQKQLHIYEVPFYYIEYGFAQLGAIAVWQNTQKDLKKGLNAYLDALALGYTKTIPEIYQTAGISFNFSAEYIKNLVRFVQQEWETL</sequence>
<dbReference type="InterPro" id="IPR045090">
    <property type="entry name" value="Pept_M3A_M3B"/>
</dbReference>
<keyword evidence="5 6" id="KW-0482">Metalloprotease</keyword>
<reference evidence="8 9" key="1">
    <citation type="submission" date="2017-06" db="EMBL/GenBank/DDBJ databases">
        <title>Raineya orbicola gen. nov., sp. nov. a slightly thermophilic bacterium of the phylum Bacteroidetes and the description of Raineyaceae fam. nov.</title>
        <authorList>
            <person name="Albuquerque L."/>
            <person name="Polonia A.R.M."/>
            <person name="Barroso C."/>
            <person name="Froufe H.J.C."/>
            <person name="Lage O."/>
            <person name="Lobo-Da-Cunha A."/>
            <person name="Egas C."/>
            <person name="Da Costa M.S."/>
        </authorList>
    </citation>
    <scope>NUCLEOTIDE SEQUENCE [LARGE SCALE GENOMIC DNA]</scope>
    <source>
        <strain evidence="8 9">SPSPC-11</strain>
    </source>
</reference>
<keyword evidence="9" id="KW-1185">Reference proteome</keyword>
<evidence type="ECO:0000256" key="2">
    <source>
        <dbReference type="ARBA" id="ARBA00022723"/>
    </source>
</evidence>